<dbReference type="SMART" id="SM00422">
    <property type="entry name" value="HTH_MERR"/>
    <property type="match status" value="1"/>
</dbReference>
<dbReference type="PANTHER" id="PTHR30204">
    <property type="entry name" value="REDOX-CYCLING DRUG-SENSING TRANSCRIPTIONAL ACTIVATOR SOXR"/>
    <property type="match status" value="1"/>
</dbReference>
<dbReference type="GO" id="GO:0003700">
    <property type="term" value="F:DNA-binding transcription factor activity"/>
    <property type="evidence" value="ECO:0007669"/>
    <property type="project" value="InterPro"/>
</dbReference>
<organism evidence="7 8">
    <name type="scientific">Enterococcus pseudoavium</name>
    <dbReference type="NCBI Taxonomy" id="44007"/>
    <lineage>
        <taxon>Bacteria</taxon>
        <taxon>Bacillati</taxon>
        <taxon>Bacillota</taxon>
        <taxon>Bacilli</taxon>
        <taxon>Lactobacillales</taxon>
        <taxon>Enterococcaceae</taxon>
        <taxon>Enterococcus</taxon>
    </lineage>
</organism>
<evidence type="ECO:0000256" key="5">
    <source>
        <dbReference type="SAM" id="Coils"/>
    </source>
</evidence>
<dbReference type="InterPro" id="IPR012925">
    <property type="entry name" value="TipAS_dom"/>
</dbReference>
<dbReference type="Pfam" id="PF07739">
    <property type="entry name" value="TipAS"/>
    <property type="match status" value="1"/>
</dbReference>
<dbReference type="RefSeq" id="WP_311796427.1">
    <property type="nucleotide sequence ID" value="NZ_JARQAI010000001.1"/>
</dbReference>
<dbReference type="EMBL" id="JARQAI010000001">
    <property type="protein sequence ID" value="MDT2735782.1"/>
    <property type="molecule type" value="Genomic_DNA"/>
</dbReference>
<sequence length="251" mass="29189">MTYTIKQMAELSGVSARTLRFYDEQALLKPAFLSAAGYRIYTEKEVDRLQQILLYRSLGIPLKTIKELVDRPDERIQETLVQQRDQLEKQRQKIDRLLKVLDETLSYYKGETTMTNHEKFEAFKQAKIAENETQYGAEIRENYGAKTVAAANQKWQNMTEATYQTMTEVENKLVQKLTDYLAEGTVPSPLAKEIFSLHKQWLEFSWQKYSGEAHKGLSEMYLADERFIQYYDDKSGPGATEALSQIIQYYA</sequence>
<dbReference type="Pfam" id="PF13411">
    <property type="entry name" value="MerR_1"/>
    <property type="match status" value="1"/>
</dbReference>
<proteinExistence type="predicted"/>
<dbReference type="Gene3D" id="1.10.490.50">
    <property type="entry name" value="Antibiotic binding domain of TipA-like multidrug resistance regulators"/>
    <property type="match status" value="1"/>
</dbReference>
<dbReference type="InterPro" id="IPR036244">
    <property type="entry name" value="TipA-like_antibiotic-bd"/>
</dbReference>
<dbReference type="InterPro" id="IPR000551">
    <property type="entry name" value="MerR-type_HTH_dom"/>
</dbReference>
<feature type="coiled-coil region" evidence="5">
    <location>
        <begin position="73"/>
        <end position="104"/>
    </location>
</feature>
<comment type="caution">
    <text evidence="7">The sequence shown here is derived from an EMBL/GenBank/DDBJ whole genome shotgun (WGS) entry which is preliminary data.</text>
</comment>
<gene>
    <name evidence="7" type="ORF">P7H00_01380</name>
</gene>
<dbReference type="Gene3D" id="1.10.1660.10">
    <property type="match status" value="1"/>
</dbReference>
<evidence type="ECO:0000259" key="6">
    <source>
        <dbReference type="PROSITE" id="PS50937"/>
    </source>
</evidence>
<keyword evidence="3" id="KW-0010">Activator</keyword>
<keyword evidence="1" id="KW-0805">Transcription regulation</keyword>
<evidence type="ECO:0000256" key="2">
    <source>
        <dbReference type="ARBA" id="ARBA00023125"/>
    </source>
</evidence>
<keyword evidence="5" id="KW-0175">Coiled coil</keyword>
<dbReference type="SUPFAM" id="SSF46955">
    <property type="entry name" value="Putative DNA-binding domain"/>
    <property type="match status" value="1"/>
</dbReference>
<dbReference type="PROSITE" id="PS50937">
    <property type="entry name" value="HTH_MERR_2"/>
    <property type="match status" value="1"/>
</dbReference>
<evidence type="ECO:0000313" key="8">
    <source>
        <dbReference type="Proteomes" id="UP001180842"/>
    </source>
</evidence>
<feature type="domain" description="HTH merR-type" evidence="6">
    <location>
        <begin position="2"/>
        <end position="71"/>
    </location>
</feature>
<dbReference type="CDD" id="cd01106">
    <property type="entry name" value="HTH_TipAL-Mta"/>
    <property type="match status" value="1"/>
</dbReference>
<name>A0AAE4L5B0_9ENTE</name>
<dbReference type="InterPro" id="IPR009061">
    <property type="entry name" value="DNA-bd_dom_put_sf"/>
</dbReference>
<accession>A0AAE4L5B0</accession>
<keyword evidence="4" id="KW-0804">Transcription</keyword>
<dbReference type="AlphaFoldDB" id="A0AAE4L5B0"/>
<dbReference type="Proteomes" id="UP001180842">
    <property type="component" value="Unassembled WGS sequence"/>
</dbReference>
<evidence type="ECO:0000256" key="3">
    <source>
        <dbReference type="ARBA" id="ARBA00023159"/>
    </source>
</evidence>
<dbReference type="PANTHER" id="PTHR30204:SF90">
    <property type="entry name" value="HTH-TYPE TRANSCRIPTIONAL ACTIVATOR MTA"/>
    <property type="match status" value="1"/>
</dbReference>
<reference evidence="7" key="1">
    <citation type="submission" date="2023-03" db="EMBL/GenBank/DDBJ databases">
        <authorList>
            <person name="Shen W."/>
            <person name="Cai J."/>
        </authorList>
    </citation>
    <scope>NUCLEOTIDE SEQUENCE</scope>
    <source>
        <strain evidence="7">P69-2</strain>
    </source>
</reference>
<dbReference type="InterPro" id="IPR047057">
    <property type="entry name" value="MerR_fam"/>
</dbReference>
<protein>
    <submittedName>
        <fullName evidence="7">MerR family transcriptional regulator</fullName>
    </submittedName>
</protein>
<evidence type="ECO:0000256" key="4">
    <source>
        <dbReference type="ARBA" id="ARBA00023163"/>
    </source>
</evidence>
<dbReference type="SUPFAM" id="SSF89082">
    <property type="entry name" value="Antibiotic binding domain of TipA-like multidrug resistance regulators"/>
    <property type="match status" value="1"/>
</dbReference>
<evidence type="ECO:0000313" key="7">
    <source>
        <dbReference type="EMBL" id="MDT2735782.1"/>
    </source>
</evidence>
<dbReference type="GO" id="GO:0003677">
    <property type="term" value="F:DNA binding"/>
    <property type="evidence" value="ECO:0007669"/>
    <property type="project" value="UniProtKB-KW"/>
</dbReference>
<dbReference type="PRINTS" id="PR00040">
    <property type="entry name" value="HTHMERR"/>
</dbReference>
<evidence type="ECO:0000256" key="1">
    <source>
        <dbReference type="ARBA" id="ARBA00023015"/>
    </source>
</evidence>
<keyword evidence="2" id="KW-0238">DNA-binding</keyword>